<evidence type="ECO:0000256" key="1">
    <source>
        <dbReference type="ARBA" id="ARBA00022723"/>
    </source>
</evidence>
<proteinExistence type="predicted"/>
<protein>
    <recommendedName>
        <fullName evidence="4">Zinc finger CHC2-type domain-containing protein</fullName>
    </recommendedName>
</protein>
<dbReference type="PANTHER" id="PTHR30313:SF2">
    <property type="entry name" value="DNA PRIMASE"/>
    <property type="match status" value="1"/>
</dbReference>
<dbReference type="GO" id="GO:0005737">
    <property type="term" value="C:cytoplasm"/>
    <property type="evidence" value="ECO:0007669"/>
    <property type="project" value="TreeGrafter"/>
</dbReference>
<evidence type="ECO:0000259" key="4">
    <source>
        <dbReference type="SMART" id="SM00400"/>
    </source>
</evidence>
<dbReference type="Pfam" id="PF23639">
    <property type="entry name" value="DUF7146"/>
    <property type="match status" value="1"/>
</dbReference>
<dbReference type="GO" id="GO:0003677">
    <property type="term" value="F:DNA binding"/>
    <property type="evidence" value="ECO:0007669"/>
    <property type="project" value="InterPro"/>
</dbReference>
<dbReference type="GO" id="GO:0008270">
    <property type="term" value="F:zinc ion binding"/>
    <property type="evidence" value="ECO:0007669"/>
    <property type="project" value="UniProtKB-KW"/>
</dbReference>
<dbReference type="Proteomes" id="UP000236327">
    <property type="component" value="Unassembled WGS sequence"/>
</dbReference>
<keyword evidence="3" id="KW-0862">Zinc</keyword>
<dbReference type="EMBL" id="LYMM01000073">
    <property type="protein sequence ID" value="PNU02506.1"/>
    <property type="molecule type" value="Genomic_DNA"/>
</dbReference>
<dbReference type="InterPro" id="IPR050219">
    <property type="entry name" value="DnaG_primase"/>
</dbReference>
<reference evidence="5 6" key="1">
    <citation type="submission" date="2016-05" db="EMBL/GenBank/DDBJ databases">
        <title>Complete genome sequence of Novosphingobium guangzhouense SA925(T).</title>
        <authorList>
            <person name="Sha S."/>
        </authorList>
    </citation>
    <scope>NUCLEOTIDE SEQUENCE [LARGE SCALE GENOMIC DNA]</scope>
    <source>
        <strain evidence="5 6">SA925</strain>
    </source>
</reference>
<accession>A0A2K2FUR1</accession>
<organism evidence="5 6">
    <name type="scientific">Novosphingobium guangzhouense</name>
    <dbReference type="NCBI Taxonomy" id="1850347"/>
    <lineage>
        <taxon>Bacteria</taxon>
        <taxon>Pseudomonadati</taxon>
        <taxon>Pseudomonadota</taxon>
        <taxon>Alphaproteobacteria</taxon>
        <taxon>Sphingomonadales</taxon>
        <taxon>Sphingomonadaceae</taxon>
        <taxon>Novosphingobium</taxon>
    </lineage>
</organism>
<evidence type="ECO:0000313" key="6">
    <source>
        <dbReference type="Proteomes" id="UP000236327"/>
    </source>
</evidence>
<dbReference type="GO" id="GO:0006269">
    <property type="term" value="P:DNA replication, synthesis of primer"/>
    <property type="evidence" value="ECO:0007669"/>
    <property type="project" value="TreeGrafter"/>
</dbReference>
<dbReference type="InterPro" id="IPR002694">
    <property type="entry name" value="Znf_CHC2"/>
</dbReference>
<dbReference type="GO" id="GO:0003899">
    <property type="term" value="F:DNA-directed RNA polymerase activity"/>
    <property type="evidence" value="ECO:0007669"/>
    <property type="project" value="InterPro"/>
</dbReference>
<dbReference type="Pfam" id="PF01807">
    <property type="entry name" value="Zn_ribbon_DnaG"/>
    <property type="match status" value="1"/>
</dbReference>
<dbReference type="OrthoDB" id="7465087at2"/>
<keyword evidence="6" id="KW-1185">Reference proteome</keyword>
<keyword evidence="2" id="KW-0863">Zinc-finger</keyword>
<dbReference type="SUPFAM" id="SSF57783">
    <property type="entry name" value="Zinc beta-ribbon"/>
    <property type="match status" value="1"/>
</dbReference>
<dbReference type="SMART" id="SM00400">
    <property type="entry name" value="ZnF_CHCC"/>
    <property type="match status" value="1"/>
</dbReference>
<name>A0A2K2FUR1_9SPHN</name>
<dbReference type="AlphaFoldDB" id="A0A2K2FUR1"/>
<evidence type="ECO:0000256" key="2">
    <source>
        <dbReference type="ARBA" id="ARBA00022771"/>
    </source>
</evidence>
<dbReference type="InterPro" id="IPR055570">
    <property type="entry name" value="DUF7146"/>
</dbReference>
<dbReference type="InterPro" id="IPR036977">
    <property type="entry name" value="DNA_primase_Znf_CHC2"/>
</dbReference>
<comment type="caution">
    <text evidence="5">The sequence shown here is derived from an EMBL/GenBank/DDBJ whole genome shotgun (WGS) entry which is preliminary data.</text>
</comment>
<dbReference type="Gene3D" id="3.90.580.10">
    <property type="entry name" value="Zinc finger, CHC2-type domain"/>
    <property type="match status" value="1"/>
</dbReference>
<keyword evidence="1" id="KW-0479">Metal-binding</keyword>
<gene>
    <name evidence="5" type="ORF">A8V01_08985</name>
</gene>
<dbReference type="RefSeq" id="WP_103098673.1">
    <property type="nucleotide sequence ID" value="NZ_LYMM01000073.1"/>
</dbReference>
<dbReference type="PANTHER" id="PTHR30313">
    <property type="entry name" value="DNA PRIMASE"/>
    <property type="match status" value="1"/>
</dbReference>
<evidence type="ECO:0000256" key="3">
    <source>
        <dbReference type="ARBA" id="ARBA00022833"/>
    </source>
</evidence>
<evidence type="ECO:0000313" key="5">
    <source>
        <dbReference type="EMBL" id="PNU02506.1"/>
    </source>
</evidence>
<feature type="domain" description="Zinc finger CHC2-type" evidence="4">
    <location>
        <begin position="38"/>
        <end position="92"/>
    </location>
</feature>
<sequence length="413" mass="45262">MSGIAPELRRRIDDALRRADLVGIVGRMVKLRRAGREYVGLCPFHQETTGSFTVVPEKGFWHCFGCGAHGDALRFLQEAQGLPFMDALAALDGETVQAAARPIEQRASVRESRPEADIVSSIEAGVTVWRTARAARGTIVEVYLRHRGIDPRVSGLIDVVRFLPRCPASLWRRGGSPRMTAPAMLAPICHVAGNPGGREFVQQGVHITFLAPDGRGKAIFPVWIDRDGKTRKRDSRKIWGEAGMGCVPIPPVMWADWRDAEWLGAPGELVIGEGIESTHSLLEREARERAMRGALATLSIGNLQGNYLEAGPRIDGAPSLQLWNVQSDPDSSVFTVSSPGAVAIGVDADMKALTNRRVQDRPRTRPVRRDLTGEERTMLCGQLAAAAWRRAGATRVRVLRPRAGHDFNDEAQI</sequence>